<proteinExistence type="predicted"/>
<reference evidence="1" key="1">
    <citation type="journal article" date="2015" name="Nature">
        <title>Complex archaea that bridge the gap between prokaryotes and eukaryotes.</title>
        <authorList>
            <person name="Spang A."/>
            <person name="Saw J.H."/>
            <person name="Jorgensen S.L."/>
            <person name="Zaremba-Niedzwiedzka K."/>
            <person name="Martijn J."/>
            <person name="Lind A.E."/>
            <person name="van Eijk R."/>
            <person name="Schleper C."/>
            <person name="Guy L."/>
            <person name="Ettema T.J."/>
        </authorList>
    </citation>
    <scope>NUCLEOTIDE SEQUENCE</scope>
</reference>
<sequence length="93" mass="10652">MTSRFAQRFPERAFPDLTSQAEAVLDVLSISSLSSLNNVFEEAEFENPDKMFAGMAELRDKGLARVHRDENGTFWQLTKAGHNLKRHRNDIKD</sequence>
<gene>
    <name evidence="1" type="ORF">LCGC14_0381890</name>
</gene>
<comment type="caution">
    <text evidence="1">The sequence shown here is derived from an EMBL/GenBank/DDBJ whole genome shotgun (WGS) entry which is preliminary data.</text>
</comment>
<evidence type="ECO:0000313" key="1">
    <source>
        <dbReference type="EMBL" id="KKN75337.1"/>
    </source>
</evidence>
<organism evidence="1">
    <name type="scientific">marine sediment metagenome</name>
    <dbReference type="NCBI Taxonomy" id="412755"/>
    <lineage>
        <taxon>unclassified sequences</taxon>
        <taxon>metagenomes</taxon>
        <taxon>ecological metagenomes</taxon>
    </lineage>
</organism>
<name>A0A0F9TKF0_9ZZZZ</name>
<accession>A0A0F9TKF0</accession>
<dbReference type="EMBL" id="LAZR01000312">
    <property type="protein sequence ID" value="KKN75337.1"/>
    <property type="molecule type" value="Genomic_DNA"/>
</dbReference>
<protein>
    <submittedName>
        <fullName evidence="1">Uncharacterized protein</fullName>
    </submittedName>
</protein>
<dbReference type="AlphaFoldDB" id="A0A0F9TKF0"/>